<accession>A0ACC2L4N0</accession>
<sequence length="206" mass="22817">MSTPYPWTNLSLEIRPYLLKVTSLNSASSNQSLTVGSAKECELSYLSHCSCTAYAYKNGCSLWNGDLINLQQLSDGEGQDHFVRLAASELRSLGPKKRRIDEATLGKRNAEQLGDGESAFFPCCAAEKIVEEEVLALLDFRLDGITNIEELRRASRVACWCIQDNENNRPSMELVVQILEGVKDVSMPPIPWSIKILTDNSSLVSS</sequence>
<name>A0ACC2L4N0_PERAE</name>
<dbReference type="EMBL" id="CM056814">
    <property type="protein sequence ID" value="KAJ8628404.1"/>
    <property type="molecule type" value="Genomic_DNA"/>
</dbReference>
<evidence type="ECO:0000313" key="2">
    <source>
        <dbReference type="Proteomes" id="UP001234297"/>
    </source>
</evidence>
<gene>
    <name evidence="1" type="ORF">MRB53_021711</name>
</gene>
<keyword evidence="2" id="KW-1185">Reference proteome</keyword>
<proteinExistence type="predicted"/>
<organism evidence="1 2">
    <name type="scientific">Persea americana</name>
    <name type="common">Avocado</name>
    <dbReference type="NCBI Taxonomy" id="3435"/>
    <lineage>
        <taxon>Eukaryota</taxon>
        <taxon>Viridiplantae</taxon>
        <taxon>Streptophyta</taxon>
        <taxon>Embryophyta</taxon>
        <taxon>Tracheophyta</taxon>
        <taxon>Spermatophyta</taxon>
        <taxon>Magnoliopsida</taxon>
        <taxon>Magnoliidae</taxon>
        <taxon>Laurales</taxon>
        <taxon>Lauraceae</taxon>
        <taxon>Persea</taxon>
    </lineage>
</organism>
<reference evidence="1 2" key="1">
    <citation type="journal article" date="2022" name="Hortic Res">
        <title>A haplotype resolved chromosomal level avocado genome allows analysis of novel avocado genes.</title>
        <authorList>
            <person name="Nath O."/>
            <person name="Fletcher S.J."/>
            <person name="Hayward A."/>
            <person name="Shaw L.M."/>
            <person name="Masouleh A.K."/>
            <person name="Furtado A."/>
            <person name="Henry R.J."/>
            <person name="Mitter N."/>
        </authorList>
    </citation>
    <scope>NUCLEOTIDE SEQUENCE [LARGE SCALE GENOMIC DNA]</scope>
    <source>
        <strain evidence="2">cv. Hass</strain>
    </source>
</reference>
<evidence type="ECO:0000313" key="1">
    <source>
        <dbReference type="EMBL" id="KAJ8628404.1"/>
    </source>
</evidence>
<protein>
    <submittedName>
        <fullName evidence="1">Uncharacterized protein</fullName>
    </submittedName>
</protein>
<comment type="caution">
    <text evidence="1">The sequence shown here is derived from an EMBL/GenBank/DDBJ whole genome shotgun (WGS) entry which is preliminary data.</text>
</comment>
<dbReference type="Proteomes" id="UP001234297">
    <property type="component" value="Chromosome 6"/>
</dbReference>